<dbReference type="GO" id="GO:0003676">
    <property type="term" value="F:nucleic acid binding"/>
    <property type="evidence" value="ECO:0007669"/>
    <property type="project" value="InterPro"/>
</dbReference>
<dbReference type="AlphaFoldDB" id="A0A9W3D8W5"/>
<reference evidence="8" key="1">
    <citation type="journal article" date="2019" name="Database">
        <title>The radish genome database (RadishGD): an integrated information resource for radish genomics.</title>
        <authorList>
            <person name="Yu H.J."/>
            <person name="Baek S."/>
            <person name="Lee Y.J."/>
            <person name="Cho A."/>
            <person name="Mun J.H."/>
        </authorList>
    </citation>
    <scope>NUCLEOTIDE SEQUENCE [LARGE SCALE GENOMIC DNA]</scope>
    <source>
        <strain evidence="8">cv. WK10039</strain>
    </source>
</reference>
<dbReference type="GeneID" id="108837203"/>
<dbReference type="Pfam" id="PF04434">
    <property type="entry name" value="SWIM"/>
    <property type="match status" value="1"/>
</dbReference>
<protein>
    <submittedName>
        <fullName evidence="9">Uncharacterized protein LOC108837203</fullName>
    </submittedName>
</protein>
<dbReference type="PROSITE" id="PS50966">
    <property type="entry name" value="ZF_SWIM"/>
    <property type="match status" value="1"/>
</dbReference>
<evidence type="ECO:0000256" key="2">
    <source>
        <dbReference type="ARBA" id="ARBA00022771"/>
    </source>
</evidence>
<keyword evidence="3" id="KW-0862">Zinc</keyword>
<evidence type="ECO:0000256" key="1">
    <source>
        <dbReference type="ARBA" id="ARBA00022723"/>
    </source>
</evidence>
<feature type="region of interest" description="Disordered" evidence="5">
    <location>
        <begin position="743"/>
        <end position="837"/>
    </location>
</feature>
<evidence type="ECO:0000256" key="5">
    <source>
        <dbReference type="SAM" id="MobiDB-lite"/>
    </source>
</evidence>
<dbReference type="GO" id="GO:0008270">
    <property type="term" value="F:zinc ion binding"/>
    <property type="evidence" value="ECO:0007669"/>
    <property type="project" value="UniProtKB-KW"/>
</dbReference>
<name>A0A9W3D8W5_RAPSA</name>
<evidence type="ECO:0000259" key="6">
    <source>
        <dbReference type="PROSITE" id="PS50158"/>
    </source>
</evidence>
<dbReference type="InterPro" id="IPR001878">
    <property type="entry name" value="Znf_CCHC"/>
</dbReference>
<keyword evidence="1" id="KW-0479">Metal-binding</keyword>
<dbReference type="Pfam" id="PF03108">
    <property type="entry name" value="DBD_Tnp_Mut"/>
    <property type="match status" value="1"/>
</dbReference>
<feature type="domain" description="CCHC-type" evidence="6">
    <location>
        <begin position="786"/>
        <end position="800"/>
    </location>
</feature>
<feature type="compositionally biased region" description="Acidic residues" evidence="5">
    <location>
        <begin position="205"/>
        <end position="228"/>
    </location>
</feature>
<dbReference type="KEGG" id="rsz:108837203"/>
<sequence length="837" mass="96615">MRGTTVKVNCYHSGKFKTEDGKLIYANGEVEVLEVDGVSIFEDVVFQMVHKTELGEMWYKLPYEDLEDRKSLSANIDQGKKQLKTGGCWMKEVDFYIEKIGEDERINEEEVNVEQENVVLEVEERMIDQVANEEERIIEQGEHENETNTVNEEAGEHGFEEDGDDADYEESEEESWSDLRATDDESDENDEAAEEDIDVINNNNYDDEIPDEDEVYPDTEASSDEEEEQAERMARAGLLDGVLSLRQTFSSGEEFKKQVISYILQTRRNVVYDRWEKTKIGARCNGKGCLWRIYCSVEKPLNRWMVKVYENKHICHPTGRCKTIKAPVIADLMLEAMRRNPDMSGPMIQEEMRNRYNIIITVPQSQNARRMALDKLQAECNEQFSRLRDYVVELKRSNIGTVTEINTTRNIKGGHVFSSFYVCFDSLRIAWKQNCRPIIGLDGTFLKHSLQGMLLTAIGRDPNNQWFIHRLKEDLELGLGEQTTIISDMHRGLIHGVAVELPRAEHRACARHVYSNLKKNHKSDMLKPLFWRIASSYNEPDYERNLKIFRDYDSRACEELLKKDHRTWCRAFFRAGACCSDTHNNLTESFNRTLKIARKKPFVQMMELIRRDAMKRFAIRFKTADKEVGTYTPKARKEIAKACDEAKNCYSVSSTDGEFEIVQNLNGYAVKMNLRTCACRKWDLTGIPCCHAVCAIRENGMEIEDFIADYYLTSKWQDVYRHGLRPVNGPKFWTFSDGDLIEAPPYKRPPGRPKGKARIKGVNESPKKGKKHPETKVSRKGREMHCSLCGNKGHNSRKCPHESEENRVKRRRIQEGLPSEEALASEEAQTSHPVSDD</sequence>
<gene>
    <name evidence="9" type="primary">LOC108837203</name>
</gene>
<dbReference type="PROSITE" id="PS50158">
    <property type="entry name" value="ZF_CCHC"/>
    <property type="match status" value="1"/>
</dbReference>
<dbReference type="OrthoDB" id="1113240at2759"/>
<dbReference type="Proteomes" id="UP000504610">
    <property type="component" value="Chromosome 2"/>
</dbReference>
<feature type="compositionally biased region" description="Acidic residues" evidence="5">
    <location>
        <begin position="161"/>
        <end position="176"/>
    </location>
</feature>
<dbReference type="PANTHER" id="PTHR31973">
    <property type="entry name" value="POLYPROTEIN, PUTATIVE-RELATED"/>
    <property type="match status" value="1"/>
</dbReference>
<evidence type="ECO:0000313" key="9">
    <source>
        <dbReference type="RefSeq" id="XP_056860187.1"/>
    </source>
</evidence>
<proteinExistence type="predicted"/>
<dbReference type="SMART" id="SM00575">
    <property type="entry name" value="ZnF_PMZ"/>
    <property type="match status" value="1"/>
</dbReference>
<dbReference type="InterPro" id="IPR007527">
    <property type="entry name" value="Znf_SWIM"/>
</dbReference>
<evidence type="ECO:0000256" key="3">
    <source>
        <dbReference type="ARBA" id="ARBA00022833"/>
    </source>
</evidence>
<accession>A0A9W3D8W5</accession>
<evidence type="ECO:0000259" key="7">
    <source>
        <dbReference type="PROSITE" id="PS50966"/>
    </source>
</evidence>
<dbReference type="InterPro" id="IPR004332">
    <property type="entry name" value="Transposase_MuDR"/>
</dbReference>
<feature type="domain" description="SWIM-type" evidence="7">
    <location>
        <begin position="668"/>
        <end position="700"/>
    </location>
</feature>
<organism evidence="8 9">
    <name type="scientific">Raphanus sativus</name>
    <name type="common">Radish</name>
    <name type="synonym">Raphanus raphanistrum var. sativus</name>
    <dbReference type="NCBI Taxonomy" id="3726"/>
    <lineage>
        <taxon>Eukaryota</taxon>
        <taxon>Viridiplantae</taxon>
        <taxon>Streptophyta</taxon>
        <taxon>Embryophyta</taxon>
        <taxon>Tracheophyta</taxon>
        <taxon>Spermatophyta</taxon>
        <taxon>Magnoliopsida</taxon>
        <taxon>eudicotyledons</taxon>
        <taxon>Gunneridae</taxon>
        <taxon>Pentapetalae</taxon>
        <taxon>rosids</taxon>
        <taxon>malvids</taxon>
        <taxon>Brassicales</taxon>
        <taxon>Brassicaceae</taxon>
        <taxon>Brassiceae</taxon>
        <taxon>Raphanus</taxon>
    </lineage>
</organism>
<evidence type="ECO:0000256" key="4">
    <source>
        <dbReference type="PROSITE-ProRule" id="PRU00047"/>
    </source>
</evidence>
<feature type="compositionally biased region" description="Acidic residues" evidence="5">
    <location>
        <begin position="184"/>
        <end position="198"/>
    </location>
</feature>
<keyword evidence="8" id="KW-1185">Reference proteome</keyword>
<feature type="compositionally biased region" description="Low complexity" evidence="5">
    <location>
        <begin position="815"/>
        <end position="828"/>
    </location>
</feature>
<keyword evidence="2 4" id="KW-0863">Zinc-finger</keyword>
<dbReference type="InterPro" id="IPR006564">
    <property type="entry name" value="Znf_PMZ"/>
</dbReference>
<evidence type="ECO:0000313" key="8">
    <source>
        <dbReference type="Proteomes" id="UP000504610"/>
    </source>
</evidence>
<feature type="compositionally biased region" description="Basic and acidic residues" evidence="5">
    <location>
        <begin position="772"/>
        <end position="785"/>
    </location>
</feature>
<feature type="region of interest" description="Disordered" evidence="5">
    <location>
        <begin position="138"/>
        <end position="228"/>
    </location>
</feature>
<feature type="compositionally biased region" description="Basic residues" evidence="5">
    <location>
        <begin position="749"/>
        <end position="759"/>
    </location>
</feature>
<dbReference type="RefSeq" id="XP_056860187.1">
    <property type="nucleotide sequence ID" value="XM_057004207.1"/>
</dbReference>
<reference evidence="9" key="2">
    <citation type="submission" date="2025-08" db="UniProtKB">
        <authorList>
            <consortium name="RefSeq"/>
        </authorList>
    </citation>
    <scope>IDENTIFICATION</scope>
    <source>
        <tissue evidence="9">Leaf</tissue>
    </source>
</reference>
<dbReference type="PANTHER" id="PTHR31973:SF187">
    <property type="entry name" value="MUTATOR TRANSPOSASE MUDRA PROTEIN"/>
    <property type="match status" value="1"/>
</dbReference>